<comment type="caution">
    <text evidence="2">The sequence shown here is derived from an EMBL/GenBank/DDBJ whole genome shotgun (WGS) entry which is preliminary data.</text>
</comment>
<feature type="region of interest" description="Disordered" evidence="1">
    <location>
        <begin position="623"/>
        <end position="732"/>
    </location>
</feature>
<feature type="compositionally biased region" description="Basic and acidic residues" evidence="1">
    <location>
        <begin position="677"/>
        <end position="687"/>
    </location>
</feature>
<accession>A0AAD1Y8I2</accession>
<feature type="compositionally biased region" description="Basic and acidic residues" evidence="1">
    <location>
        <begin position="559"/>
        <end position="576"/>
    </location>
</feature>
<keyword evidence="3" id="KW-1185">Reference proteome</keyword>
<reference evidence="2" key="1">
    <citation type="submission" date="2023-07" db="EMBL/GenBank/DDBJ databases">
        <authorList>
            <consortium name="AG Swart"/>
            <person name="Singh M."/>
            <person name="Singh A."/>
            <person name="Seah K."/>
            <person name="Emmerich C."/>
        </authorList>
    </citation>
    <scope>NUCLEOTIDE SEQUENCE</scope>
    <source>
        <strain evidence="2">DP1</strain>
    </source>
</reference>
<feature type="compositionally biased region" description="Polar residues" evidence="1">
    <location>
        <begin position="629"/>
        <end position="653"/>
    </location>
</feature>
<evidence type="ECO:0000313" key="3">
    <source>
        <dbReference type="Proteomes" id="UP001295684"/>
    </source>
</evidence>
<organism evidence="2 3">
    <name type="scientific">Euplotes crassus</name>
    <dbReference type="NCBI Taxonomy" id="5936"/>
    <lineage>
        <taxon>Eukaryota</taxon>
        <taxon>Sar</taxon>
        <taxon>Alveolata</taxon>
        <taxon>Ciliophora</taxon>
        <taxon>Intramacronucleata</taxon>
        <taxon>Spirotrichea</taxon>
        <taxon>Hypotrichia</taxon>
        <taxon>Euplotida</taxon>
        <taxon>Euplotidae</taxon>
        <taxon>Moneuplotes</taxon>
    </lineage>
</organism>
<feature type="region of interest" description="Disordered" evidence="1">
    <location>
        <begin position="553"/>
        <end position="584"/>
    </location>
</feature>
<dbReference type="Proteomes" id="UP001295684">
    <property type="component" value="Unassembled WGS sequence"/>
</dbReference>
<name>A0AAD1Y8I2_EUPCR</name>
<gene>
    <name evidence="2" type="ORF">ECRASSUSDP1_LOCUS27564</name>
</gene>
<dbReference type="EMBL" id="CAMPGE010028444">
    <property type="protein sequence ID" value="CAI2385966.1"/>
    <property type="molecule type" value="Genomic_DNA"/>
</dbReference>
<feature type="compositionally biased region" description="Basic and acidic residues" evidence="1">
    <location>
        <begin position="654"/>
        <end position="671"/>
    </location>
</feature>
<proteinExistence type="predicted"/>
<dbReference type="AlphaFoldDB" id="A0AAD1Y8I2"/>
<evidence type="ECO:0000313" key="2">
    <source>
        <dbReference type="EMBL" id="CAI2385966.1"/>
    </source>
</evidence>
<sequence>MLGNHPLQKESYMEDTHAFIPVKPSPKVLCMLNGTISYKDPFTPVNQVTDKKTPRVPETYLGLSMYTSFAHGNKTVFSHPNSPKTTKEKFGFLNNFSDIVSTPRTFGLLSEYERGLLSKPGVIEYSKVSNFVRNKRIKSIVDLKKRQARIRMDKWEGSLRGNLRPKTTNYLQKVLEKESYENNIEKSILLVHKGIKNDFQNSIKKNNSIIIDLTGDKKRKIVQRKDHREANTSLMAERLAPEVEQRHFSQPHSPREKSITGVSKNKYVIGRGKKASIKLVKNNHTLGGNTQFPKDTISSIEKYTIKRENNLSKTQKNRYHQRRIDNFSKEYDIDHTFGKVDAGVGPGSSTKRKASASHISSNNYDETCTNLGNDFSNDESSIHVNDHRRTSNINTDYYAKSNLGSPLNPLNKAYITVGSPKYLLPVSNKRSFAKKMKEEDNPNHRNTKSAGRFTIIKNVCKIDFPEDQDYQNRENSFLSRKKKVRDLNKPRFWVSTKKNPTGKNHVFQSSGLYESFKLEKYLAEQTEKEEQFTISNIKPKNRKDMFFNKRKQKVVPPNKEGKKINERERRINDAKRKQNSVSQPDPNVILLQRSVAKDKSTKIVANEEFLNYDLKTFHVKKSKLDSKESIGSQNMDYGSFTEQKMEGSVSSPARTREEAVEDYRLEQRFLDDTQPIKIEDDKPEPKPKPKKKLGYIQEETAESVSSEEGRARQRSTLLKNSLASKVRTSATK</sequence>
<feature type="compositionally biased region" description="Polar residues" evidence="1">
    <location>
        <begin position="714"/>
        <end position="732"/>
    </location>
</feature>
<protein>
    <submittedName>
        <fullName evidence="2">Uncharacterized protein</fullName>
    </submittedName>
</protein>
<evidence type="ECO:0000256" key="1">
    <source>
        <dbReference type="SAM" id="MobiDB-lite"/>
    </source>
</evidence>